<dbReference type="SUPFAM" id="SSF52980">
    <property type="entry name" value="Restriction endonuclease-like"/>
    <property type="match status" value="1"/>
</dbReference>
<dbReference type="InterPro" id="IPR007569">
    <property type="entry name" value="DUF559"/>
</dbReference>
<feature type="domain" description="DUF559" evidence="1">
    <location>
        <begin position="71"/>
        <end position="171"/>
    </location>
</feature>
<keyword evidence="2" id="KW-0378">Hydrolase</keyword>
<dbReference type="InterPro" id="IPR011335">
    <property type="entry name" value="Restrct_endonuc-II-like"/>
</dbReference>
<dbReference type="Proteomes" id="UP001596023">
    <property type="component" value="Unassembled WGS sequence"/>
</dbReference>
<accession>A0ABV9KRU0</accession>
<evidence type="ECO:0000313" key="2">
    <source>
        <dbReference type="EMBL" id="MFC4672683.1"/>
    </source>
</evidence>
<dbReference type="InterPro" id="IPR047216">
    <property type="entry name" value="Endonuclease_DUF559_bact"/>
</dbReference>
<evidence type="ECO:0000313" key="3">
    <source>
        <dbReference type="Proteomes" id="UP001596023"/>
    </source>
</evidence>
<protein>
    <submittedName>
        <fullName evidence="2">Endonuclease domain-containing protein</fullName>
    </submittedName>
</protein>
<proteinExistence type="predicted"/>
<dbReference type="GO" id="GO:0004519">
    <property type="term" value="F:endonuclease activity"/>
    <property type="evidence" value="ECO:0007669"/>
    <property type="project" value="UniProtKB-KW"/>
</dbReference>
<evidence type="ECO:0000259" key="1">
    <source>
        <dbReference type="Pfam" id="PF04480"/>
    </source>
</evidence>
<keyword evidence="2" id="KW-0255">Endonuclease</keyword>
<organism evidence="2 3">
    <name type="scientific">Dysgonomonas termitidis</name>
    <dbReference type="NCBI Taxonomy" id="1516126"/>
    <lineage>
        <taxon>Bacteria</taxon>
        <taxon>Pseudomonadati</taxon>
        <taxon>Bacteroidota</taxon>
        <taxon>Bacteroidia</taxon>
        <taxon>Bacteroidales</taxon>
        <taxon>Dysgonomonadaceae</taxon>
        <taxon>Dysgonomonas</taxon>
    </lineage>
</organism>
<dbReference type="PANTHER" id="PTHR38590:SF1">
    <property type="entry name" value="BLL0828 PROTEIN"/>
    <property type="match status" value="1"/>
</dbReference>
<name>A0ABV9KRU0_9BACT</name>
<comment type="caution">
    <text evidence="2">The sequence shown here is derived from an EMBL/GenBank/DDBJ whole genome shotgun (WGS) entry which is preliminary data.</text>
</comment>
<dbReference type="EMBL" id="JBHSGN010000024">
    <property type="protein sequence ID" value="MFC4672683.1"/>
    <property type="molecule type" value="Genomic_DNA"/>
</dbReference>
<keyword evidence="3" id="KW-1185">Reference proteome</keyword>
<keyword evidence="2" id="KW-0540">Nuclease</keyword>
<gene>
    <name evidence="2" type="ORF">ACFO6W_03145</name>
</gene>
<sequence>MKKVKFSGSERMWIIKHSGGQKDVLEFLNNGKKKLYKKKKPAKYLKEFKFKEDNFDLSDYEGCDYADILRKRLISKSTKAEKELYDLLGLLNIKYEKQYPIKTSGKLYFADVYIPEAKAVIELDGLYHKSEKVANADRIRNAHIRKAGFRIIRFDNEDVFDRIMILDRINKLLNLGLKVYQYM</sequence>
<dbReference type="Gene3D" id="3.40.960.10">
    <property type="entry name" value="VSR Endonuclease"/>
    <property type="match status" value="1"/>
</dbReference>
<dbReference type="RefSeq" id="WP_379993876.1">
    <property type="nucleotide sequence ID" value="NZ_JBHSGN010000024.1"/>
</dbReference>
<dbReference type="Pfam" id="PF04480">
    <property type="entry name" value="DUF559"/>
    <property type="match status" value="1"/>
</dbReference>
<reference evidence="3" key="1">
    <citation type="journal article" date="2019" name="Int. J. Syst. Evol. Microbiol.">
        <title>The Global Catalogue of Microorganisms (GCM) 10K type strain sequencing project: providing services to taxonomists for standard genome sequencing and annotation.</title>
        <authorList>
            <consortium name="The Broad Institute Genomics Platform"/>
            <consortium name="The Broad Institute Genome Sequencing Center for Infectious Disease"/>
            <person name="Wu L."/>
            <person name="Ma J."/>
        </authorList>
    </citation>
    <scope>NUCLEOTIDE SEQUENCE [LARGE SCALE GENOMIC DNA]</scope>
    <source>
        <strain evidence="3">CCUG 66188</strain>
    </source>
</reference>
<dbReference type="PANTHER" id="PTHR38590">
    <property type="entry name" value="BLL0828 PROTEIN"/>
    <property type="match status" value="1"/>
</dbReference>